<organism evidence="2 3">
    <name type="scientific">Caballeronia terrestris</name>
    <dbReference type="NCBI Taxonomy" id="1226301"/>
    <lineage>
        <taxon>Bacteria</taxon>
        <taxon>Pseudomonadati</taxon>
        <taxon>Pseudomonadota</taxon>
        <taxon>Betaproteobacteria</taxon>
        <taxon>Burkholderiales</taxon>
        <taxon>Burkholderiaceae</taxon>
        <taxon>Caballeronia</taxon>
    </lineage>
</organism>
<dbReference type="AlphaFoldDB" id="A0A158L0V9"/>
<dbReference type="Proteomes" id="UP000054925">
    <property type="component" value="Unassembled WGS sequence"/>
</dbReference>
<feature type="domain" description="SsuA/THI5-like" evidence="1">
    <location>
        <begin position="2"/>
        <end position="65"/>
    </location>
</feature>
<keyword evidence="3" id="KW-1185">Reference proteome</keyword>
<name>A0A158L0V9_9BURK</name>
<dbReference type="Pfam" id="PF09084">
    <property type="entry name" value="NMT1"/>
    <property type="match status" value="1"/>
</dbReference>
<reference evidence="2" key="1">
    <citation type="submission" date="2016-01" db="EMBL/GenBank/DDBJ databases">
        <authorList>
            <person name="Peeters C."/>
        </authorList>
    </citation>
    <scope>NUCLEOTIDE SEQUENCE [LARGE SCALE GENOMIC DNA]</scope>
    <source>
        <strain evidence="2">LMG 22937</strain>
    </source>
</reference>
<accession>A0A158L0V9</accession>
<dbReference type="InterPro" id="IPR015168">
    <property type="entry name" value="SsuA/THI5"/>
</dbReference>
<dbReference type="EMBL" id="FCOL02000291">
    <property type="protein sequence ID" value="SAL87014.1"/>
    <property type="molecule type" value="Genomic_DNA"/>
</dbReference>
<gene>
    <name evidence="2" type="ORF">AWB67_07327</name>
</gene>
<proteinExistence type="predicted"/>
<comment type="caution">
    <text evidence="2">The sequence shown here is derived from an EMBL/GenBank/DDBJ whole genome shotgun (WGS) entry which is preliminary data.</text>
</comment>
<sequence length="65" mass="7276">MPKDSPVRELRDLKGKKIAFAKGSQGHLFVLKAMQDAHMDPESTQFAYLSYGDARSAFERGFIDA</sequence>
<dbReference type="PANTHER" id="PTHR30024:SF42">
    <property type="entry name" value="ALIPHATIC SULFONATES-BINDING PROTEIN-RELATED"/>
    <property type="match status" value="1"/>
</dbReference>
<evidence type="ECO:0000313" key="3">
    <source>
        <dbReference type="Proteomes" id="UP000054925"/>
    </source>
</evidence>
<dbReference type="RefSeq" id="WP_235025577.1">
    <property type="nucleotide sequence ID" value="NZ_FCOL02000291.1"/>
</dbReference>
<evidence type="ECO:0000259" key="1">
    <source>
        <dbReference type="Pfam" id="PF09084"/>
    </source>
</evidence>
<dbReference type="Gene3D" id="3.40.190.10">
    <property type="entry name" value="Periplasmic binding protein-like II"/>
    <property type="match status" value="1"/>
</dbReference>
<dbReference type="SUPFAM" id="SSF53850">
    <property type="entry name" value="Periplasmic binding protein-like II"/>
    <property type="match status" value="1"/>
</dbReference>
<protein>
    <submittedName>
        <fullName evidence="2">Aliphatic sulfonate ABC transporter periplasmic ligand-binding protein</fullName>
    </submittedName>
</protein>
<evidence type="ECO:0000313" key="2">
    <source>
        <dbReference type="EMBL" id="SAL87014.1"/>
    </source>
</evidence>
<dbReference type="PANTHER" id="PTHR30024">
    <property type="entry name" value="ALIPHATIC SULFONATES-BINDING PROTEIN-RELATED"/>
    <property type="match status" value="1"/>
</dbReference>